<organism evidence="9 10">
    <name type="scientific">Aspergillus heteromorphus CBS 117.55</name>
    <dbReference type="NCBI Taxonomy" id="1448321"/>
    <lineage>
        <taxon>Eukaryota</taxon>
        <taxon>Fungi</taxon>
        <taxon>Dikarya</taxon>
        <taxon>Ascomycota</taxon>
        <taxon>Pezizomycotina</taxon>
        <taxon>Eurotiomycetes</taxon>
        <taxon>Eurotiomycetidae</taxon>
        <taxon>Eurotiales</taxon>
        <taxon>Aspergillaceae</taxon>
        <taxon>Aspergillus</taxon>
        <taxon>Aspergillus subgen. Circumdati</taxon>
    </lineage>
</organism>
<dbReference type="OrthoDB" id="5283415at2759"/>
<keyword evidence="3 7" id="KW-1133">Transmembrane helix</keyword>
<feature type="region of interest" description="Disordered" evidence="6">
    <location>
        <begin position="297"/>
        <end position="376"/>
    </location>
</feature>
<dbReference type="GO" id="GO:0016020">
    <property type="term" value="C:membrane"/>
    <property type="evidence" value="ECO:0007669"/>
    <property type="project" value="UniProtKB-SubCell"/>
</dbReference>
<feature type="transmembrane region" description="Helical" evidence="7">
    <location>
        <begin position="53"/>
        <end position="74"/>
    </location>
</feature>
<dbReference type="VEuPathDB" id="FungiDB:BO70DRAFT_354661"/>
<evidence type="ECO:0000256" key="5">
    <source>
        <dbReference type="ARBA" id="ARBA00038359"/>
    </source>
</evidence>
<dbReference type="Pfam" id="PF20684">
    <property type="entry name" value="Fung_rhodopsin"/>
    <property type="match status" value="1"/>
</dbReference>
<feature type="domain" description="Rhodopsin" evidence="8">
    <location>
        <begin position="37"/>
        <end position="287"/>
    </location>
</feature>
<sequence length="376" mass="40165">MSSTPELTPAFLAEDRRPQARIGIAVVTALSALVVLVRVYARGFLIRSFGWDDGLICAALLLNIVVMALSLQVLRYGAGIHIWALTASEAPLLYQWLVAAQLVYMVALWTCRISGLAFYRRLNPMPQFQGYLRASFAFVTAVLVAQVLVIALQCIPLAALWGAAEGTCLGSQTVFISTAALTIVCDSIILLLPVKIVFSIRASPARKTALAVVLCFGILYVPAGLNGECVLIVSSAVMTSICRIIAMIPAIRDTDATWYFSVVMVWSDTEVSTAIIALSLPALKGLVGVAVRRGSSMAEGQSSGSHELHVQKQKGMPHSEEGPLYQGPDLYGSNARAGPGDGSSEEVLWGDGDGDEDEDGESGRIHVRNTVRVSVA</sequence>
<comment type="caution">
    <text evidence="9">The sequence shown here is derived from an EMBL/GenBank/DDBJ whole genome shotgun (WGS) entry which is preliminary data.</text>
</comment>
<keyword evidence="10" id="KW-1185">Reference proteome</keyword>
<reference evidence="9 10" key="1">
    <citation type="submission" date="2016-12" db="EMBL/GenBank/DDBJ databases">
        <title>The genomes of Aspergillus section Nigri reveals drivers in fungal speciation.</title>
        <authorList>
            <consortium name="DOE Joint Genome Institute"/>
            <person name="Vesth T.C."/>
            <person name="Nybo J."/>
            <person name="Theobald S."/>
            <person name="Brandl J."/>
            <person name="Frisvad J.C."/>
            <person name="Nielsen K.F."/>
            <person name="Lyhne E.K."/>
            <person name="Kogle M.E."/>
            <person name="Kuo A."/>
            <person name="Riley R."/>
            <person name="Clum A."/>
            <person name="Nolan M."/>
            <person name="Lipzen A."/>
            <person name="Salamov A."/>
            <person name="Henrissat B."/>
            <person name="Wiebenga A."/>
            <person name="De Vries R.P."/>
            <person name="Grigoriev I.V."/>
            <person name="Mortensen U.H."/>
            <person name="Andersen M.R."/>
            <person name="Baker S.E."/>
        </authorList>
    </citation>
    <scope>NUCLEOTIDE SEQUENCE [LARGE SCALE GENOMIC DNA]</scope>
    <source>
        <strain evidence="9 10">CBS 117.55</strain>
    </source>
</reference>
<dbReference type="Proteomes" id="UP000247233">
    <property type="component" value="Unassembled WGS sequence"/>
</dbReference>
<keyword evidence="4 7" id="KW-0472">Membrane</keyword>
<evidence type="ECO:0000259" key="8">
    <source>
        <dbReference type="Pfam" id="PF20684"/>
    </source>
</evidence>
<comment type="subcellular location">
    <subcellularLocation>
        <location evidence="1">Membrane</location>
        <topology evidence="1">Multi-pass membrane protein</topology>
    </subcellularLocation>
</comment>
<feature type="transmembrane region" description="Helical" evidence="7">
    <location>
        <begin position="208"/>
        <end position="225"/>
    </location>
</feature>
<evidence type="ECO:0000256" key="4">
    <source>
        <dbReference type="ARBA" id="ARBA00023136"/>
    </source>
</evidence>
<dbReference type="InterPro" id="IPR052337">
    <property type="entry name" value="SAT4-like"/>
</dbReference>
<evidence type="ECO:0000256" key="3">
    <source>
        <dbReference type="ARBA" id="ARBA00022989"/>
    </source>
</evidence>
<name>A0A317VM33_9EURO</name>
<dbReference type="GeneID" id="37064115"/>
<gene>
    <name evidence="9" type="ORF">BO70DRAFT_354661</name>
</gene>
<evidence type="ECO:0000256" key="1">
    <source>
        <dbReference type="ARBA" id="ARBA00004141"/>
    </source>
</evidence>
<dbReference type="AlphaFoldDB" id="A0A317VM33"/>
<accession>A0A317VM33</accession>
<comment type="similarity">
    <text evidence="5">Belongs to the SAT4 family.</text>
</comment>
<dbReference type="EMBL" id="MSFL01000023">
    <property type="protein sequence ID" value="PWY74281.1"/>
    <property type="molecule type" value="Genomic_DNA"/>
</dbReference>
<proteinExistence type="inferred from homology"/>
<dbReference type="PANTHER" id="PTHR33048:SF129">
    <property type="entry name" value="INTEGRAL MEMBRANE PROTEIN-RELATED"/>
    <property type="match status" value="1"/>
</dbReference>
<evidence type="ECO:0000313" key="10">
    <source>
        <dbReference type="Proteomes" id="UP000247233"/>
    </source>
</evidence>
<feature type="transmembrane region" description="Helical" evidence="7">
    <location>
        <begin position="20"/>
        <end position="41"/>
    </location>
</feature>
<feature type="transmembrane region" description="Helical" evidence="7">
    <location>
        <begin position="131"/>
        <end position="162"/>
    </location>
</feature>
<dbReference type="RefSeq" id="XP_025396928.1">
    <property type="nucleotide sequence ID" value="XM_025541878.1"/>
</dbReference>
<protein>
    <recommendedName>
        <fullName evidence="8">Rhodopsin domain-containing protein</fullName>
    </recommendedName>
</protein>
<keyword evidence="2 7" id="KW-0812">Transmembrane</keyword>
<evidence type="ECO:0000313" key="9">
    <source>
        <dbReference type="EMBL" id="PWY74281.1"/>
    </source>
</evidence>
<feature type="transmembrane region" description="Helical" evidence="7">
    <location>
        <begin position="94"/>
        <end position="119"/>
    </location>
</feature>
<evidence type="ECO:0000256" key="7">
    <source>
        <dbReference type="SAM" id="Phobius"/>
    </source>
</evidence>
<evidence type="ECO:0000256" key="2">
    <source>
        <dbReference type="ARBA" id="ARBA00022692"/>
    </source>
</evidence>
<dbReference type="PANTHER" id="PTHR33048">
    <property type="entry name" value="PTH11-LIKE INTEGRAL MEMBRANE PROTEIN (AFU_ORTHOLOGUE AFUA_5G11245)"/>
    <property type="match status" value="1"/>
</dbReference>
<dbReference type="InterPro" id="IPR049326">
    <property type="entry name" value="Rhodopsin_dom_fungi"/>
</dbReference>
<feature type="transmembrane region" description="Helical" evidence="7">
    <location>
        <begin position="174"/>
        <end position="196"/>
    </location>
</feature>
<dbReference type="STRING" id="1448321.A0A317VM33"/>
<evidence type="ECO:0000256" key="6">
    <source>
        <dbReference type="SAM" id="MobiDB-lite"/>
    </source>
</evidence>